<gene>
    <name evidence="1" type="ORF">MAPG_08426</name>
</gene>
<evidence type="ECO:0000313" key="2">
    <source>
        <dbReference type="EnsemblFungi" id="MAPG_08426T0"/>
    </source>
</evidence>
<proteinExistence type="predicted"/>
<evidence type="ECO:0000313" key="1">
    <source>
        <dbReference type="EMBL" id="KLU89455.1"/>
    </source>
</evidence>
<organism evidence="2 3">
    <name type="scientific">Magnaporthiopsis poae (strain ATCC 64411 / 73-15)</name>
    <name type="common">Kentucky bluegrass fungus</name>
    <name type="synonym">Magnaporthe poae</name>
    <dbReference type="NCBI Taxonomy" id="644358"/>
    <lineage>
        <taxon>Eukaryota</taxon>
        <taxon>Fungi</taxon>
        <taxon>Dikarya</taxon>
        <taxon>Ascomycota</taxon>
        <taxon>Pezizomycotina</taxon>
        <taxon>Sordariomycetes</taxon>
        <taxon>Sordariomycetidae</taxon>
        <taxon>Magnaporthales</taxon>
        <taxon>Magnaporthaceae</taxon>
        <taxon>Magnaporthiopsis</taxon>
    </lineage>
</organism>
<reference evidence="2" key="4">
    <citation type="journal article" date="2015" name="G3 (Bethesda)">
        <title>Genome sequences of three phytopathogenic species of the Magnaporthaceae family of fungi.</title>
        <authorList>
            <person name="Okagaki L.H."/>
            <person name="Nunes C.C."/>
            <person name="Sailsbery J."/>
            <person name="Clay B."/>
            <person name="Brown D."/>
            <person name="John T."/>
            <person name="Oh Y."/>
            <person name="Young N."/>
            <person name="Fitzgerald M."/>
            <person name="Haas B.J."/>
            <person name="Zeng Q."/>
            <person name="Young S."/>
            <person name="Adiconis X."/>
            <person name="Fan L."/>
            <person name="Levin J.Z."/>
            <person name="Mitchell T.K."/>
            <person name="Okubara P.A."/>
            <person name="Farman M.L."/>
            <person name="Kohn L.M."/>
            <person name="Birren B."/>
            <person name="Ma L.-J."/>
            <person name="Dean R.A."/>
        </authorList>
    </citation>
    <scope>NUCLEOTIDE SEQUENCE</scope>
    <source>
        <strain evidence="2">ATCC 64411 / 73-15</strain>
    </source>
</reference>
<protein>
    <submittedName>
        <fullName evidence="1 2">Uncharacterized protein</fullName>
    </submittedName>
</protein>
<reference evidence="2" key="5">
    <citation type="submission" date="2015-06" db="UniProtKB">
        <authorList>
            <consortium name="EnsemblFungi"/>
        </authorList>
    </citation>
    <scope>IDENTIFICATION</scope>
    <source>
        <strain evidence="2">ATCC 64411</strain>
    </source>
</reference>
<dbReference type="AlphaFoldDB" id="A0A0C4E7B7"/>
<dbReference type="STRING" id="644358.A0A0C4E7B7"/>
<dbReference type="VEuPathDB" id="FungiDB:MAPG_08426"/>
<keyword evidence="3" id="KW-1185">Reference proteome</keyword>
<dbReference type="OrthoDB" id="2687058at2759"/>
<dbReference type="EnsemblFungi" id="MAPG_08426T0">
    <property type="protein sequence ID" value="MAPG_08426T0"/>
    <property type="gene ID" value="MAPG_08426"/>
</dbReference>
<dbReference type="EMBL" id="GL876973">
    <property type="protein sequence ID" value="KLU89455.1"/>
    <property type="molecule type" value="Genomic_DNA"/>
</dbReference>
<reference evidence="1" key="3">
    <citation type="submission" date="2011-03" db="EMBL/GenBank/DDBJ databases">
        <title>Annotation of Magnaporthe poae ATCC 64411.</title>
        <authorList>
            <person name="Ma L.-J."/>
            <person name="Dead R."/>
            <person name="Young S.K."/>
            <person name="Zeng Q."/>
            <person name="Gargeya S."/>
            <person name="Fitzgerald M."/>
            <person name="Haas B."/>
            <person name="Abouelleil A."/>
            <person name="Alvarado L."/>
            <person name="Arachchi H.M."/>
            <person name="Berlin A."/>
            <person name="Brown A."/>
            <person name="Chapman S.B."/>
            <person name="Chen Z."/>
            <person name="Dunbar C."/>
            <person name="Freedman E."/>
            <person name="Gearin G."/>
            <person name="Gellesch M."/>
            <person name="Goldberg J."/>
            <person name="Griggs A."/>
            <person name="Gujja S."/>
            <person name="Heiman D."/>
            <person name="Howarth C."/>
            <person name="Larson L."/>
            <person name="Lui A."/>
            <person name="MacDonald P.J.P."/>
            <person name="Mehta T."/>
            <person name="Montmayeur A."/>
            <person name="Murphy C."/>
            <person name="Neiman D."/>
            <person name="Pearson M."/>
            <person name="Priest M."/>
            <person name="Roberts A."/>
            <person name="Saif S."/>
            <person name="Shea T."/>
            <person name="Shenoy N."/>
            <person name="Sisk P."/>
            <person name="Stolte C."/>
            <person name="Sykes S."/>
            <person name="Yandava C."/>
            <person name="Wortman J."/>
            <person name="Nusbaum C."/>
            <person name="Birren B."/>
        </authorList>
    </citation>
    <scope>NUCLEOTIDE SEQUENCE</scope>
    <source>
        <strain evidence="1">ATCC 64411</strain>
    </source>
</reference>
<accession>A0A0C4E7B7</accession>
<reference evidence="3" key="2">
    <citation type="submission" date="2010-05" db="EMBL/GenBank/DDBJ databases">
        <title>The genome sequence of Magnaporthe poae strain ATCC 64411.</title>
        <authorList>
            <person name="Ma L.-J."/>
            <person name="Dead R."/>
            <person name="Young S."/>
            <person name="Zeng Q."/>
            <person name="Koehrsen M."/>
            <person name="Alvarado L."/>
            <person name="Berlin A."/>
            <person name="Chapman S.B."/>
            <person name="Chen Z."/>
            <person name="Freedman E."/>
            <person name="Gellesch M."/>
            <person name="Goldberg J."/>
            <person name="Griggs A."/>
            <person name="Gujja S."/>
            <person name="Heilman E.R."/>
            <person name="Heiman D."/>
            <person name="Hepburn T."/>
            <person name="Howarth C."/>
            <person name="Jen D."/>
            <person name="Larson L."/>
            <person name="Mehta T."/>
            <person name="Neiman D."/>
            <person name="Pearson M."/>
            <person name="Roberts A."/>
            <person name="Saif S."/>
            <person name="Shea T."/>
            <person name="Shenoy N."/>
            <person name="Sisk P."/>
            <person name="Stolte C."/>
            <person name="Sykes S."/>
            <person name="Walk T."/>
            <person name="White J."/>
            <person name="Yandava C."/>
            <person name="Haas B."/>
            <person name="Nusbaum C."/>
            <person name="Birren B."/>
        </authorList>
    </citation>
    <scope>NUCLEOTIDE SEQUENCE [LARGE SCALE GENOMIC DNA]</scope>
    <source>
        <strain evidence="3">ATCC 64411 / 73-15</strain>
    </source>
</reference>
<reference evidence="1" key="1">
    <citation type="submission" date="2010-05" db="EMBL/GenBank/DDBJ databases">
        <title>The Genome Sequence of Magnaporthe poae strain ATCC 64411.</title>
        <authorList>
            <consortium name="The Broad Institute Genome Sequencing Platform"/>
            <consortium name="Broad Institute Genome Sequencing Center for Infectious Disease"/>
            <person name="Ma L.-J."/>
            <person name="Dead R."/>
            <person name="Young S."/>
            <person name="Zeng Q."/>
            <person name="Koehrsen M."/>
            <person name="Alvarado L."/>
            <person name="Berlin A."/>
            <person name="Chapman S.B."/>
            <person name="Chen Z."/>
            <person name="Freedman E."/>
            <person name="Gellesch M."/>
            <person name="Goldberg J."/>
            <person name="Griggs A."/>
            <person name="Gujja S."/>
            <person name="Heilman E.R."/>
            <person name="Heiman D."/>
            <person name="Hepburn T."/>
            <person name="Howarth C."/>
            <person name="Jen D."/>
            <person name="Larson L."/>
            <person name="Mehta T."/>
            <person name="Neiman D."/>
            <person name="Pearson M."/>
            <person name="Roberts A."/>
            <person name="Saif S."/>
            <person name="Shea T."/>
            <person name="Shenoy N."/>
            <person name="Sisk P."/>
            <person name="Stolte C."/>
            <person name="Sykes S."/>
            <person name="Walk T."/>
            <person name="White J."/>
            <person name="Yandava C."/>
            <person name="Haas B."/>
            <person name="Nusbaum C."/>
            <person name="Birren B."/>
        </authorList>
    </citation>
    <scope>NUCLEOTIDE SEQUENCE</scope>
    <source>
        <strain evidence="1">ATCC 64411</strain>
    </source>
</reference>
<name>A0A0C4E7B7_MAGP6</name>
<dbReference type="Proteomes" id="UP000011715">
    <property type="component" value="Unassembled WGS sequence"/>
</dbReference>
<sequence>MTVTETEERAGHDPIIKAFGMSANNTAHDVLVSGKIALVPEGSFAATPAIKAARGSDPSARRTFRFFVSPSAGISAVVI</sequence>
<evidence type="ECO:0000313" key="3">
    <source>
        <dbReference type="Proteomes" id="UP000011715"/>
    </source>
</evidence>
<dbReference type="EMBL" id="ADBL01002038">
    <property type="status" value="NOT_ANNOTATED_CDS"/>
    <property type="molecule type" value="Genomic_DNA"/>
</dbReference>